<dbReference type="Proteomes" id="UP000295773">
    <property type="component" value="Unassembled WGS sequence"/>
</dbReference>
<feature type="transmembrane region" description="Helical" evidence="1">
    <location>
        <begin position="52"/>
        <end position="70"/>
    </location>
</feature>
<dbReference type="AlphaFoldDB" id="A0A4V2VJE3"/>
<comment type="caution">
    <text evidence="2">The sequence shown here is derived from an EMBL/GenBank/DDBJ whole genome shotgun (WGS) entry which is preliminary data.</text>
</comment>
<accession>A0A4V2VJE3</accession>
<reference evidence="2 3" key="1">
    <citation type="submission" date="2019-03" db="EMBL/GenBank/DDBJ databases">
        <title>Genomic Encyclopedia of Type Strains, Phase IV (KMG-IV): sequencing the most valuable type-strain genomes for metagenomic binning, comparative biology and taxonomic classification.</title>
        <authorList>
            <person name="Goeker M."/>
        </authorList>
    </citation>
    <scope>NUCLEOTIDE SEQUENCE [LARGE SCALE GENOMIC DNA]</scope>
    <source>
        <strain evidence="2 3">DSM 29481</strain>
    </source>
</reference>
<proteinExistence type="predicted"/>
<keyword evidence="1" id="KW-1133">Transmembrane helix</keyword>
<sequence>MWKRQISTFTVTYIFYILFLITRWHLVFYRIYGEVLSEHEINIFTGLDPSLFTRDILMFLLFILIFIPPIKSFEITRMTRTQYFKKCLPALVGCSFIMALTANVIKTVFMIVKFYRVETLLHNYKCIG</sequence>
<feature type="transmembrane region" description="Helical" evidence="1">
    <location>
        <begin position="12"/>
        <end position="32"/>
    </location>
</feature>
<keyword evidence="1" id="KW-0812">Transmembrane</keyword>
<gene>
    <name evidence="2" type="ORF">EDD61_12136</name>
</gene>
<evidence type="ECO:0000313" key="3">
    <source>
        <dbReference type="Proteomes" id="UP000295773"/>
    </source>
</evidence>
<name>A0A4V2VJE3_9FIRM</name>
<keyword evidence="3" id="KW-1185">Reference proteome</keyword>
<protein>
    <submittedName>
        <fullName evidence="2">Uncharacterized protein</fullName>
    </submittedName>
</protein>
<evidence type="ECO:0000256" key="1">
    <source>
        <dbReference type="SAM" id="Phobius"/>
    </source>
</evidence>
<keyword evidence="1" id="KW-0472">Membrane</keyword>
<feature type="transmembrane region" description="Helical" evidence="1">
    <location>
        <begin position="90"/>
        <end position="112"/>
    </location>
</feature>
<evidence type="ECO:0000313" key="2">
    <source>
        <dbReference type="EMBL" id="TCU55705.1"/>
    </source>
</evidence>
<organism evidence="2 3">
    <name type="scientific">Longicatena caecimuris</name>
    <dbReference type="NCBI Taxonomy" id="1796635"/>
    <lineage>
        <taxon>Bacteria</taxon>
        <taxon>Bacillati</taxon>
        <taxon>Bacillota</taxon>
        <taxon>Erysipelotrichia</taxon>
        <taxon>Erysipelotrichales</taxon>
        <taxon>Erysipelotrichaceae</taxon>
        <taxon>Longicatena</taxon>
    </lineage>
</organism>
<dbReference type="EMBL" id="SMBP01000021">
    <property type="protein sequence ID" value="TCU55705.1"/>
    <property type="molecule type" value="Genomic_DNA"/>
</dbReference>